<comment type="caution">
    <text evidence="5">The sequence shown here is derived from an EMBL/GenBank/DDBJ whole genome shotgun (WGS) entry which is preliminary data.</text>
</comment>
<dbReference type="EMBL" id="VCKW01000003">
    <property type="protein sequence ID" value="TMR07296.1"/>
    <property type="molecule type" value="Genomic_DNA"/>
</dbReference>
<reference evidence="5 6" key="1">
    <citation type="submission" date="2019-05" db="EMBL/GenBank/DDBJ databases">
        <title>Draft genome sequence of Actinomadura sp. 14C53.</title>
        <authorList>
            <person name="Saricaoglu S."/>
            <person name="Isik K."/>
        </authorList>
    </citation>
    <scope>NUCLEOTIDE SEQUENCE [LARGE SCALE GENOMIC DNA]</scope>
    <source>
        <strain evidence="5 6">14C53</strain>
    </source>
</reference>
<dbReference type="PANTHER" id="PTHR45947">
    <property type="entry name" value="SULFOQUINOVOSYL TRANSFERASE SQD2"/>
    <property type="match status" value="1"/>
</dbReference>
<evidence type="ECO:0000259" key="3">
    <source>
        <dbReference type="Pfam" id="PF00534"/>
    </source>
</evidence>
<dbReference type="Proteomes" id="UP000309174">
    <property type="component" value="Unassembled WGS sequence"/>
</dbReference>
<dbReference type="GO" id="GO:1901137">
    <property type="term" value="P:carbohydrate derivative biosynthetic process"/>
    <property type="evidence" value="ECO:0007669"/>
    <property type="project" value="UniProtKB-ARBA"/>
</dbReference>
<sequence length="401" mass="43065">MPRTLVITGHFPPEPGGVQTFTWELVRRLPADRLLVVAPAWPGAARFDARLDFPVVRRHAYLLFRGLRRLAARHGADVGWITAAAPFAMYAPLVRAAGVHRLIGSTHGQELGWFRCAPTRAALRAVAPAFDALTFLSMGTRGEIAAALGDRTRLVQLAGAVDAVRFRPGLDGRAVRRRHGLGQGPVVLSVSRLVRRKGHDLLLDAWPDVVRRHPDARLVIVGDGPTRSHLTDRAARTAPGTVTLPGTVSAADLPRYYAAADVFVLPCRDTRGGLQVEGLGLSVLEASAAGLPVVVGRSGGSPESLIDGRTGVLVDASRTDGLAGVLHELLADPGRARFMGENGRRWVCEKWTWDRAAARLAALLRGAPVAEASPEAGPDRRDVRLRDAVRGVEPAWDSRSS</sequence>
<evidence type="ECO:0000259" key="4">
    <source>
        <dbReference type="Pfam" id="PF13439"/>
    </source>
</evidence>
<keyword evidence="6" id="KW-1185">Reference proteome</keyword>
<dbReference type="OrthoDB" id="9808602at2"/>
<dbReference type="GO" id="GO:0016758">
    <property type="term" value="F:hexosyltransferase activity"/>
    <property type="evidence" value="ECO:0007669"/>
    <property type="project" value="TreeGrafter"/>
</dbReference>
<keyword evidence="2 5" id="KW-0808">Transferase</keyword>
<keyword evidence="1" id="KW-0328">Glycosyltransferase</keyword>
<dbReference type="Pfam" id="PF00534">
    <property type="entry name" value="Glycos_transf_1"/>
    <property type="match status" value="1"/>
</dbReference>
<evidence type="ECO:0000313" key="6">
    <source>
        <dbReference type="Proteomes" id="UP000309174"/>
    </source>
</evidence>
<dbReference type="Pfam" id="PF13439">
    <property type="entry name" value="Glyco_transf_4"/>
    <property type="match status" value="1"/>
</dbReference>
<organism evidence="5 6">
    <name type="scientific">Actinomadura soli</name>
    <dbReference type="NCBI Taxonomy" id="2508997"/>
    <lineage>
        <taxon>Bacteria</taxon>
        <taxon>Bacillati</taxon>
        <taxon>Actinomycetota</taxon>
        <taxon>Actinomycetes</taxon>
        <taxon>Streptosporangiales</taxon>
        <taxon>Thermomonosporaceae</taxon>
        <taxon>Actinomadura</taxon>
    </lineage>
</organism>
<proteinExistence type="predicted"/>
<dbReference type="InterPro" id="IPR028098">
    <property type="entry name" value="Glyco_trans_4-like_N"/>
</dbReference>
<dbReference type="PANTHER" id="PTHR45947:SF3">
    <property type="entry name" value="SULFOQUINOVOSYL TRANSFERASE SQD2"/>
    <property type="match status" value="1"/>
</dbReference>
<dbReference type="InterPro" id="IPR001296">
    <property type="entry name" value="Glyco_trans_1"/>
</dbReference>
<evidence type="ECO:0000313" key="5">
    <source>
        <dbReference type="EMBL" id="TMR07296.1"/>
    </source>
</evidence>
<gene>
    <name evidence="5" type="ORF">ETD83_01215</name>
</gene>
<dbReference type="InterPro" id="IPR050194">
    <property type="entry name" value="Glycosyltransferase_grp1"/>
</dbReference>
<dbReference type="AlphaFoldDB" id="A0A5C4JJS5"/>
<accession>A0A5C4JJS5</accession>
<evidence type="ECO:0000256" key="1">
    <source>
        <dbReference type="ARBA" id="ARBA00022676"/>
    </source>
</evidence>
<evidence type="ECO:0000256" key="2">
    <source>
        <dbReference type="ARBA" id="ARBA00022679"/>
    </source>
</evidence>
<protein>
    <submittedName>
        <fullName evidence="5">Glycosyltransferase family 4 protein</fullName>
    </submittedName>
</protein>
<dbReference type="CDD" id="cd03801">
    <property type="entry name" value="GT4_PimA-like"/>
    <property type="match status" value="1"/>
</dbReference>
<dbReference type="SUPFAM" id="SSF53756">
    <property type="entry name" value="UDP-Glycosyltransferase/glycogen phosphorylase"/>
    <property type="match status" value="1"/>
</dbReference>
<feature type="domain" description="Glycosyltransferase subfamily 4-like N-terminal" evidence="4">
    <location>
        <begin position="15"/>
        <end position="162"/>
    </location>
</feature>
<feature type="domain" description="Glycosyl transferase family 1" evidence="3">
    <location>
        <begin position="178"/>
        <end position="346"/>
    </location>
</feature>
<dbReference type="Gene3D" id="3.40.50.2000">
    <property type="entry name" value="Glycogen Phosphorylase B"/>
    <property type="match status" value="2"/>
</dbReference>
<name>A0A5C4JJS5_9ACTN</name>